<accession>A0AA37JGV9</accession>
<feature type="binding site" evidence="8">
    <location>
        <position position="281"/>
    </location>
    <ligand>
        <name>Zn(2+)</name>
        <dbReference type="ChEBI" id="CHEBI:29105"/>
        <label>1</label>
    </ligand>
</feature>
<sequence length="385" mass="42112">MQYQDASPAVQGIENSIWGKAVAAGCVNKNVRRARIVKMTCDKTDTMNYVVSFLEKLVNTPSPSGFTDEVMALVEKEAAGFGFRSHYSRKGGLIIEVPGNTEAVLGLSAHVDTLGAMVRSISSEGMLRIVPVGGFMMESIEGMYCKVHTRTGKVYTGTILTKEPSVHTYDDAKTLERKPKNMEVRLDERVRSEDDVKALDISAGDYISFDPMFVYTENGFIKSRHLDDKASVAVLMGVLKELGESGVKPEHTLKIVISNYEEVGFGASWIPEDIEEFIAVDMGALGDDLAGDEYRVSICALDSSGPYDYKMTSRLIEIAKEREIGYAVDIFPHYGSDVGAALRGGHNIRGALIGQGVHASHGTERTHVEGLEQTLRLIEGYLGLK</sequence>
<dbReference type="SUPFAM" id="SSF53187">
    <property type="entry name" value="Zn-dependent exopeptidases"/>
    <property type="match status" value="1"/>
</dbReference>
<dbReference type="InterPro" id="IPR008007">
    <property type="entry name" value="Peptidase_M42"/>
</dbReference>
<dbReference type="PIRSF" id="PIRSF001123">
    <property type="entry name" value="PepA_GA"/>
    <property type="match status" value="1"/>
</dbReference>
<evidence type="ECO:0000313" key="10">
    <source>
        <dbReference type="Proteomes" id="UP001055091"/>
    </source>
</evidence>
<keyword evidence="4 8" id="KW-0479">Metal-binding</keyword>
<dbReference type="InterPro" id="IPR051464">
    <property type="entry name" value="Peptidase_M42_aminopept"/>
</dbReference>
<feature type="binding site" evidence="8">
    <location>
        <position position="110"/>
    </location>
    <ligand>
        <name>Zn(2+)</name>
        <dbReference type="ChEBI" id="CHEBI:29105"/>
        <label>1</label>
    </ligand>
</feature>
<dbReference type="Gene3D" id="3.40.630.10">
    <property type="entry name" value="Zn peptidases"/>
    <property type="match status" value="1"/>
</dbReference>
<evidence type="ECO:0000256" key="1">
    <source>
        <dbReference type="ARBA" id="ARBA00006272"/>
    </source>
</evidence>
<dbReference type="SUPFAM" id="SSF101821">
    <property type="entry name" value="Aminopeptidase/glucanase lid domain"/>
    <property type="match status" value="1"/>
</dbReference>
<comment type="cofactor">
    <cofactor evidence="8">
        <name>a divalent metal cation</name>
        <dbReference type="ChEBI" id="CHEBI:60240"/>
    </cofactor>
    <text evidence="8">Binds 2 divalent metal cations per subunit.</text>
</comment>
<dbReference type="GO" id="GO:0004177">
    <property type="term" value="F:aminopeptidase activity"/>
    <property type="evidence" value="ECO:0007669"/>
    <property type="project" value="UniProtKB-UniRule"/>
</dbReference>
<feature type="binding site" evidence="8">
    <location>
        <position position="262"/>
    </location>
    <ligand>
        <name>Zn(2+)</name>
        <dbReference type="ChEBI" id="CHEBI:29105"/>
        <label>2</label>
    </ligand>
</feature>
<keyword evidence="5" id="KW-0378">Hydrolase</keyword>
<reference evidence="9" key="1">
    <citation type="submission" date="2022-01" db="EMBL/GenBank/DDBJ databases">
        <title>Novel bile acid biosynthetic pathways are enriched in the microbiome of centenarians.</title>
        <authorList>
            <person name="Sato Y."/>
            <person name="Atarashi K."/>
            <person name="Plichta R.D."/>
            <person name="Arai Y."/>
            <person name="Sasajima S."/>
            <person name="Kearney M.S."/>
            <person name="Suda W."/>
            <person name="Takeshita K."/>
            <person name="Sasaki T."/>
            <person name="Okamoto S."/>
            <person name="Skelly N.A."/>
            <person name="Okamura Y."/>
            <person name="Vlamakis H."/>
            <person name="Li Y."/>
            <person name="Tanoue T."/>
            <person name="Takei H."/>
            <person name="Nittono H."/>
            <person name="Narushima S."/>
            <person name="Irie J."/>
            <person name="Itoh H."/>
            <person name="Moriya K."/>
            <person name="Sugiura Y."/>
            <person name="Suematsu M."/>
            <person name="Moritoki N."/>
            <person name="Shibata S."/>
            <person name="Littman R.D."/>
            <person name="Fischbach A.M."/>
            <person name="Uwamino Y."/>
            <person name="Inoue T."/>
            <person name="Honda A."/>
            <person name="Hattori M."/>
            <person name="Murai T."/>
            <person name="Xavier J.R."/>
            <person name="Hirose N."/>
            <person name="Honda K."/>
        </authorList>
    </citation>
    <scope>NUCLEOTIDE SEQUENCE</scope>
    <source>
        <strain evidence="9">CE91-St55</strain>
    </source>
</reference>
<keyword evidence="3" id="KW-0645">Protease</keyword>
<protein>
    <submittedName>
        <fullName evidence="9">Aminopeptidase</fullName>
    </submittedName>
</protein>
<evidence type="ECO:0000256" key="7">
    <source>
        <dbReference type="PIRSR" id="PIRSR001123-1"/>
    </source>
</evidence>
<comment type="similarity">
    <text evidence="1 6">Belongs to the peptidase M42 family.</text>
</comment>
<comment type="caution">
    <text evidence="9">The sequence shown here is derived from an EMBL/GenBank/DDBJ whole genome shotgun (WGS) entry which is preliminary data.</text>
</comment>
<dbReference type="PANTHER" id="PTHR32481">
    <property type="entry name" value="AMINOPEPTIDASE"/>
    <property type="match status" value="1"/>
</dbReference>
<feature type="active site" description="Proton acceptor" evidence="7">
    <location>
        <position position="261"/>
    </location>
</feature>
<name>A0AA37JGV9_9FIRM</name>
<organism evidence="9 10">
    <name type="scientific">Hungatella hathewayi</name>
    <dbReference type="NCBI Taxonomy" id="154046"/>
    <lineage>
        <taxon>Bacteria</taxon>
        <taxon>Bacillati</taxon>
        <taxon>Bacillota</taxon>
        <taxon>Clostridia</taxon>
        <taxon>Lachnospirales</taxon>
        <taxon>Lachnospiraceae</taxon>
        <taxon>Hungatella</taxon>
    </lineage>
</organism>
<dbReference type="PANTHER" id="PTHR32481:SF7">
    <property type="entry name" value="AMINOPEPTIDASE YHFE-RELATED"/>
    <property type="match status" value="1"/>
</dbReference>
<dbReference type="CDD" id="cd05657">
    <property type="entry name" value="M42_glucanase_like"/>
    <property type="match status" value="1"/>
</dbReference>
<dbReference type="Gene3D" id="2.40.30.40">
    <property type="entry name" value="Peptidase M42, domain 2"/>
    <property type="match status" value="1"/>
</dbReference>
<dbReference type="Pfam" id="PF05343">
    <property type="entry name" value="Peptidase_M42"/>
    <property type="match status" value="1"/>
</dbReference>
<gene>
    <name evidence="9" type="ORF">CE91St55_33920</name>
</gene>
<evidence type="ECO:0000313" key="9">
    <source>
        <dbReference type="EMBL" id="GKH01411.1"/>
    </source>
</evidence>
<dbReference type="GO" id="GO:0006508">
    <property type="term" value="P:proteolysis"/>
    <property type="evidence" value="ECO:0007669"/>
    <property type="project" value="UniProtKB-KW"/>
</dbReference>
<evidence type="ECO:0000256" key="8">
    <source>
        <dbReference type="PIRSR" id="PIRSR001123-2"/>
    </source>
</evidence>
<dbReference type="InterPro" id="IPR023367">
    <property type="entry name" value="Peptidase_M42_dom2"/>
</dbReference>
<evidence type="ECO:0000256" key="4">
    <source>
        <dbReference type="ARBA" id="ARBA00022723"/>
    </source>
</evidence>
<evidence type="ECO:0000256" key="2">
    <source>
        <dbReference type="ARBA" id="ARBA00022438"/>
    </source>
</evidence>
<feature type="binding site" evidence="8">
    <location>
        <position position="227"/>
    </location>
    <ligand>
        <name>Zn(2+)</name>
        <dbReference type="ChEBI" id="CHEBI:29105"/>
        <label>2</label>
    </ligand>
</feature>
<keyword evidence="2 9" id="KW-0031">Aminopeptidase</keyword>
<dbReference type="EMBL" id="BQNJ01000001">
    <property type="protein sequence ID" value="GKH01411.1"/>
    <property type="molecule type" value="Genomic_DNA"/>
</dbReference>
<dbReference type="GO" id="GO:0046872">
    <property type="term" value="F:metal ion binding"/>
    <property type="evidence" value="ECO:0007669"/>
    <property type="project" value="UniProtKB-UniRule"/>
</dbReference>
<evidence type="ECO:0000256" key="5">
    <source>
        <dbReference type="ARBA" id="ARBA00022801"/>
    </source>
</evidence>
<evidence type="ECO:0000256" key="6">
    <source>
        <dbReference type="PIRNR" id="PIRNR001123"/>
    </source>
</evidence>
<evidence type="ECO:0000256" key="3">
    <source>
        <dbReference type="ARBA" id="ARBA00022670"/>
    </source>
</evidence>
<feature type="binding site" evidence="8">
    <location>
        <position position="227"/>
    </location>
    <ligand>
        <name>Zn(2+)</name>
        <dbReference type="ChEBI" id="CHEBI:29105"/>
        <label>1</label>
    </ligand>
</feature>
<dbReference type="AlphaFoldDB" id="A0AA37JGV9"/>
<feature type="binding site" evidence="8">
    <location>
        <position position="361"/>
    </location>
    <ligand>
        <name>Zn(2+)</name>
        <dbReference type="ChEBI" id="CHEBI:29105"/>
        <label>2</label>
    </ligand>
</feature>
<dbReference type="Proteomes" id="UP001055091">
    <property type="component" value="Unassembled WGS sequence"/>
</dbReference>
<proteinExistence type="inferred from homology"/>